<dbReference type="Pfam" id="PF04471">
    <property type="entry name" value="Mrr_cat"/>
    <property type="match status" value="1"/>
</dbReference>
<dbReference type="Gene3D" id="3.40.1350.10">
    <property type="match status" value="1"/>
</dbReference>
<name>A0A0C1U7J3_9CLOT</name>
<feature type="domain" description="Restriction endonuclease type IV Mrr" evidence="1">
    <location>
        <begin position="15"/>
        <end position="129"/>
    </location>
</feature>
<dbReference type="OrthoDB" id="9797274at2"/>
<gene>
    <name evidence="2" type="ORF">U732_3623</name>
</gene>
<keyword evidence="2" id="KW-0255">Endonuclease</keyword>
<evidence type="ECO:0000313" key="3">
    <source>
        <dbReference type="Proteomes" id="UP000031366"/>
    </source>
</evidence>
<dbReference type="EMBL" id="AYSO01000013">
    <property type="protein sequence ID" value="KIE47773.1"/>
    <property type="molecule type" value="Genomic_DNA"/>
</dbReference>
<reference evidence="2 3" key="1">
    <citation type="journal article" date="2015" name="Infect. Genet. Evol.">
        <title>Genomic sequences of six botulinum neurotoxin-producing strains representing three clostridial species illustrate the mobility and diversity of botulinum neurotoxin genes.</title>
        <authorList>
            <person name="Smith T.J."/>
            <person name="Hill K.K."/>
            <person name="Xie G."/>
            <person name="Foley B.T."/>
            <person name="Williamson C.H."/>
            <person name="Foster J.T."/>
            <person name="Johnson S.L."/>
            <person name="Chertkov O."/>
            <person name="Teshima H."/>
            <person name="Gibbons H.S."/>
            <person name="Johnsky L.A."/>
            <person name="Karavis M.A."/>
            <person name="Smith L.A."/>
        </authorList>
    </citation>
    <scope>NUCLEOTIDE SEQUENCE [LARGE SCALE GENOMIC DNA]</scope>
    <source>
        <strain evidence="2 3">CDC 2741</strain>
    </source>
</reference>
<dbReference type="InterPro" id="IPR011856">
    <property type="entry name" value="tRNA_endonuc-like_dom_sf"/>
</dbReference>
<dbReference type="GO" id="GO:0009307">
    <property type="term" value="P:DNA restriction-modification system"/>
    <property type="evidence" value="ECO:0007669"/>
    <property type="project" value="InterPro"/>
</dbReference>
<protein>
    <submittedName>
        <fullName evidence="2">Restriction endonuclease family protein</fullName>
    </submittedName>
</protein>
<comment type="caution">
    <text evidence="2">The sequence shown here is derived from an EMBL/GenBank/DDBJ whole genome shotgun (WGS) entry which is preliminary data.</text>
</comment>
<dbReference type="GO" id="GO:0003677">
    <property type="term" value="F:DNA binding"/>
    <property type="evidence" value="ECO:0007669"/>
    <property type="project" value="InterPro"/>
</dbReference>
<dbReference type="InterPro" id="IPR007560">
    <property type="entry name" value="Restrct_endonuc_IV_Mrr"/>
</dbReference>
<keyword evidence="3" id="KW-1185">Reference proteome</keyword>
<dbReference type="Proteomes" id="UP000031366">
    <property type="component" value="Unassembled WGS sequence"/>
</dbReference>
<evidence type="ECO:0000313" key="2">
    <source>
        <dbReference type="EMBL" id="KIE47773.1"/>
    </source>
</evidence>
<proteinExistence type="predicted"/>
<dbReference type="GO" id="GO:0004519">
    <property type="term" value="F:endonuclease activity"/>
    <property type="evidence" value="ECO:0007669"/>
    <property type="project" value="UniProtKB-KW"/>
</dbReference>
<dbReference type="AlphaFoldDB" id="A0A0C1U7J3"/>
<dbReference type="SUPFAM" id="SSF52980">
    <property type="entry name" value="Restriction endonuclease-like"/>
    <property type="match status" value="1"/>
</dbReference>
<dbReference type="RefSeq" id="WP_052267978.1">
    <property type="nucleotide sequence ID" value="NZ_AYSO01000013.1"/>
</dbReference>
<accession>A0A0C1U7J3</accession>
<evidence type="ECO:0000259" key="1">
    <source>
        <dbReference type="Pfam" id="PF04471"/>
    </source>
</evidence>
<keyword evidence="2" id="KW-0378">Hydrolase</keyword>
<organism evidence="2 3">
    <name type="scientific">Clostridium argentinense CDC 2741</name>
    <dbReference type="NCBI Taxonomy" id="1418104"/>
    <lineage>
        <taxon>Bacteria</taxon>
        <taxon>Bacillati</taxon>
        <taxon>Bacillota</taxon>
        <taxon>Clostridia</taxon>
        <taxon>Eubacteriales</taxon>
        <taxon>Clostridiaceae</taxon>
        <taxon>Clostridium</taxon>
    </lineage>
</organism>
<sequence length="322" mass="37816">MSIIKRILHEKSRIDRFDFEEFVKYTVDILANSSEFDKVNLVNEVNDIGIDIVAEKKEEILLIEVKKANLIGTEYIYQMNNIRNSKASEKYNRKLVKLVLLNSGDFTNEAKDIAEKLNIVLWDYKTLFEIREFNKKSSEVYKIIYERAQEEILVDRLKSISSGKKEWSNYQKCIADIFEFLFYPSLDTPRYEITDYDGANRRDIILENQSNSGFWKNIRELYKGEYIVVDAKNYSDFIGKKPVIEIAHYLKPYGCGMFGILACRKGIEDSAFYAMKEQWIGNGKLIICLDDEEIMEMLDIKRNNGIPEEIIKRKIADFRMKL</sequence>
<dbReference type="InterPro" id="IPR011335">
    <property type="entry name" value="Restrct_endonuc-II-like"/>
</dbReference>
<keyword evidence="2" id="KW-0540">Nuclease</keyword>